<name>A0ABT8YRP9_9HYPH</name>
<dbReference type="RefSeq" id="WP_304377879.1">
    <property type="nucleotide sequence ID" value="NZ_JAUOZU010000014.1"/>
</dbReference>
<sequence length="437" mass="46802">MGKAGGPNRFTRKARKGGSNLTQNAQEWRRTIEVAGDGQPSEQEARLVVSGTVAPGYEAIAETFADNFACRNERGASLHIRHRGQTIVDLHGGWADAGRPWTEETVGIIFSATKAATALCIHLLHARGKLDLDGRVADHWPNYGVHGKEATTIRMVLDHSAGVPAIRAPLPAHALTDHDLMAAAIAAETPFFSPGSRTAYHPVTGGYILAELVRRIDGRSLGRFFAEEIAGPLGIDFWIGLPEAIEPRVAPIEHFRPMRGGAPTAFGTAVRETGSLQNLFFFNHGDWMASGVNTRAGRAAEIGAASGITNARGLAGLYDAMRPDGSLGLGERQITGFSQATSATHCDGMLLQPTRFGPGFMLSMDNDGTPPRGDSFRIGPQAFGHVGAGGSFGFRDPDLDLSMAYTMNRMGPGFLVNPRGQTLIDATYACLNQNFRR</sequence>
<dbReference type="Pfam" id="PF00144">
    <property type="entry name" value="Beta-lactamase"/>
    <property type="match status" value="1"/>
</dbReference>
<dbReference type="GO" id="GO:0016787">
    <property type="term" value="F:hydrolase activity"/>
    <property type="evidence" value="ECO:0007669"/>
    <property type="project" value="UniProtKB-KW"/>
</dbReference>
<dbReference type="Proteomes" id="UP001174932">
    <property type="component" value="Unassembled WGS sequence"/>
</dbReference>
<accession>A0ABT8YRP9</accession>
<protein>
    <submittedName>
        <fullName evidence="3">Serine hydrolase domain-containing protein</fullName>
        <ecNumber evidence="3">3.1.1.103</ecNumber>
    </submittedName>
</protein>
<dbReference type="EMBL" id="JAUOZU010000014">
    <property type="protein sequence ID" value="MDO6965949.1"/>
    <property type="molecule type" value="Genomic_DNA"/>
</dbReference>
<reference evidence="3" key="1">
    <citation type="journal article" date="2015" name="Int. J. Syst. Evol. Microbiol.">
        <title>Rhizobium alvei sp. nov., isolated from a freshwater river.</title>
        <authorList>
            <person name="Sheu S.Y."/>
            <person name="Huang H.W."/>
            <person name="Young C.C."/>
            <person name="Chen W.M."/>
        </authorList>
    </citation>
    <scope>NUCLEOTIDE SEQUENCE</scope>
    <source>
        <strain evidence="3">TNR-22</strain>
    </source>
</reference>
<dbReference type="InterPro" id="IPR052907">
    <property type="entry name" value="Beta-lactamase/esterase"/>
</dbReference>
<proteinExistence type="predicted"/>
<keyword evidence="3" id="KW-0378">Hydrolase</keyword>
<dbReference type="Gene3D" id="3.40.710.10">
    <property type="entry name" value="DD-peptidase/beta-lactamase superfamily"/>
    <property type="match status" value="1"/>
</dbReference>
<dbReference type="SUPFAM" id="SSF56601">
    <property type="entry name" value="beta-lactamase/transpeptidase-like"/>
    <property type="match status" value="1"/>
</dbReference>
<feature type="domain" description="Beta-lactamase-related" evidence="2">
    <location>
        <begin position="65"/>
        <end position="414"/>
    </location>
</feature>
<keyword evidence="4" id="KW-1185">Reference proteome</keyword>
<gene>
    <name evidence="3" type="ORF">Q4481_18475</name>
</gene>
<dbReference type="PANTHER" id="PTHR43319:SF3">
    <property type="entry name" value="BETA-LACTAMASE-RELATED DOMAIN-CONTAINING PROTEIN"/>
    <property type="match status" value="1"/>
</dbReference>
<evidence type="ECO:0000256" key="1">
    <source>
        <dbReference type="SAM" id="MobiDB-lite"/>
    </source>
</evidence>
<feature type="region of interest" description="Disordered" evidence="1">
    <location>
        <begin position="1"/>
        <end position="25"/>
    </location>
</feature>
<dbReference type="InterPro" id="IPR012338">
    <property type="entry name" value="Beta-lactam/transpept-like"/>
</dbReference>
<dbReference type="PANTHER" id="PTHR43319">
    <property type="entry name" value="BETA-LACTAMASE-RELATED"/>
    <property type="match status" value="1"/>
</dbReference>
<comment type="caution">
    <text evidence="3">The sequence shown here is derived from an EMBL/GenBank/DDBJ whole genome shotgun (WGS) entry which is preliminary data.</text>
</comment>
<evidence type="ECO:0000313" key="3">
    <source>
        <dbReference type="EMBL" id="MDO6965949.1"/>
    </source>
</evidence>
<organism evidence="3 4">
    <name type="scientific">Rhizobium alvei</name>
    <dbReference type="NCBI Taxonomy" id="1132659"/>
    <lineage>
        <taxon>Bacteria</taxon>
        <taxon>Pseudomonadati</taxon>
        <taxon>Pseudomonadota</taxon>
        <taxon>Alphaproteobacteria</taxon>
        <taxon>Hyphomicrobiales</taxon>
        <taxon>Rhizobiaceae</taxon>
        <taxon>Rhizobium/Agrobacterium group</taxon>
        <taxon>Rhizobium</taxon>
    </lineage>
</organism>
<dbReference type="EC" id="3.1.1.103" evidence="3"/>
<reference evidence="3" key="2">
    <citation type="submission" date="2023-07" db="EMBL/GenBank/DDBJ databases">
        <authorList>
            <person name="Shen H."/>
        </authorList>
    </citation>
    <scope>NUCLEOTIDE SEQUENCE</scope>
    <source>
        <strain evidence="3">TNR-22</strain>
    </source>
</reference>
<evidence type="ECO:0000259" key="2">
    <source>
        <dbReference type="Pfam" id="PF00144"/>
    </source>
</evidence>
<dbReference type="InterPro" id="IPR001466">
    <property type="entry name" value="Beta-lactam-related"/>
</dbReference>
<evidence type="ECO:0000313" key="4">
    <source>
        <dbReference type="Proteomes" id="UP001174932"/>
    </source>
</evidence>